<dbReference type="EMBL" id="CABFNO020001560">
    <property type="protein sequence ID" value="CAH0001979.1"/>
    <property type="molecule type" value="Genomic_DNA"/>
</dbReference>
<name>A0A9N9Y7D5_9HYPO</name>
<sequence length="175" mass="19619">VPSLRVTGIEIEAPEETSAPSYVNGPHATQTKWKARIPEVSKHWHFFNSTRTLTSHPFASSLFFVVHLCVEVISPFSTSYTPNVWVEMTNSQDKQDVLRSIKTFLRQYKERRRQGSRCSNLSMKCNKRGHKKAQCPMLKNNTGGQTLSTMPLGMDKPQTGDTKAELVLVTAGPAI</sequence>
<gene>
    <name evidence="1" type="ORF">CBYS24578_00001779</name>
</gene>
<comment type="caution">
    <text evidence="1">The sequence shown here is derived from an EMBL/GenBank/DDBJ whole genome shotgun (WGS) entry which is preliminary data.</text>
</comment>
<organism evidence="1 2">
    <name type="scientific">Clonostachys byssicola</name>
    <dbReference type="NCBI Taxonomy" id="160290"/>
    <lineage>
        <taxon>Eukaryota</taxon>
        <taxon>Fungi</taxon>
        <taxon>Dikarya</taxon>
        <taxon>Ascomycota</taxon>
        <taxon>Pezizomycotina</taxon>
        <taxon>Sordariomycetes</taxon>
        <taxon>Hypocreomycetidae</taxon>
        <taxon>Hypocreales</taxon>
        <taxon>Bionectriaceae</taxon>
        <taxon>Clonostachys</taxon>
    </lineage>
</organism>
<evidence type="ECO:0000313" key="1">
    <source>
        <dbReference type="EMBL" id="CAH0001979.1"/>
    </source>
</evidence>
<proteinExistence type="predicted"/>
<reference evidence="2" key="1">
    <citation type="submission" date="2019-06" db="EMBL/GenBank/DDBJ databases">
        <authorList>
            <person name="Broberg M."/>
        </authorList>
    </citation>
    <scope>NUCLEOTIDE SEQUENCE [LARGE SCALE GENOMIC DNA]</scope>
</reference>
<dbReference type="Proteomes" id="UP000754883">
    <property type="component" value="Unassembled WGS sequence"/>
</dbReference>
<accession>A0A9N9Y7D5</accession>
<keyword evidence="2" id="KW-1185">Reference proteome</keyword>
<feature type="non-terminal residue" evidence="1">
    <location>
        <position position="175"/>
    </location>
</feature>
<reference evidence="1 2" key="2">
    <citation type="submission" date="2021-10" db="EMBL/GenBank/DDBJ databases">
        <authorList>
            <person name="Piombo E."/>
        </authorList>
    </citation>
    <scope>NUCLEOTIDE SEQUENCE [LARGE SCALE GENOMIC DNA]</scope>
</reference>
<feature type="non-terminal residue" evidence="1">
    <location>
        <position position="1"/>
    </location>
</feature>
<protein>
    <submittedName>
        <fullName evidence="1">Uncharacterized protein</fullName>
    </submittedName>
</protein>
<dbReference type="AlphaFoldDB" id="A0A9N9Y7D5"/>
<dbReference type="OrthoDB" id="5152634at2759"/>
<evidence type="ECO:0000313" key="2">
    <source>
        <dbReference type="Proteomes" id="UP000754883"/>
    </source>
</evidence>